<feature type="region of interest" description="Disordered" evidence="4">
    <location>
        <begin position="382"/>
        <end position="401"/>
    </location>
</feature>
<evidence type="ECO:0000313" key="6">
    <source>
        <dbReference type="Proteomes" id="UP000002630"/>
    </source>
</evidence>
<dbReference type="Pfam" id="PF12796">
    <property type="entry name" value="Ank_2"/>
    <property type="match status" value="3"/>
</dbReference>
<protein>
    <submittedName>
        <fullName evidence="5">Ankyrin repeat protein</fullName>
    </submittedName>
</protein>
<dbReference type="AlphaFoldDB" id="D8LDP2"/>
<keyword evidence="1" id="KW-0677">Repeat</keyword>
<keyword evidence="6" id="KW-1185">Reference proteome</keyword>
<evidence type="ECO:0000313" key="5">
    <source>
        <dbReference type="EMBL" id="CBN78449.1"/>
    </source>
</evidence>
<sequence>MAAKEDRTALKGLEKRLFKLVSEKATSAQWSEWLRAPLEHAVAEGDKDLALTLLKAGANGGSGWEGCNDRTLLQAAAEGGNEEVVSTLLGKGGLEEIDVASGDQDRTALHRALIGGHTGAARALMVAGSDTSLLDTEKRSALHYAIRGGHLQLAGDAIIGGANLKAKDVIGDTPLHFAAAHDDDKFVSTILRTGARVDRPNREGKYPLHVAVECDRLTVAEALLTAGADPNVRFGKSKIYSPLFLAVGRSLATMRVLLQHGANVNSPDDLGFTALHWAADFDASAEIDVLVEAGADLEASSSSVHLKDKIGGINSFVGITLLHVAAYFHNCVAMAALLRNGANVDAESDNGLTPLHMVGKTSFSFGSVEAADLLLRWDADETTTDHDGRTPKAQVGGEEVAGLEPGPVPAVGVEVVVRAEVAGTAIYWRAWWSWRMMKFSGRSSHSCERRGMCSAM</sequence>
<dbReference type="PANTHER" id="PTHR24189:SF50">
    <property type="entry name" value="ANKYRIN REPEAT AND SOCS BOX PROTEIN 2"/>
    <property type="match status" value="1"/>
</dbReference>
<dbReference type="InterPro" id="IPR050745">
    <property type="entry name" value="Multifunctional_regulatory"/>
</dbReference>
<dbReference type="eggNOG" id="KOG4177">
    <property type="taxonomic scope" value="Eukaryota"/>
</dbReference>
<feature type="repeat" description="ANK" evidence="3">
    <location>
        <begin position="203"/>
        <end position="235"/>
    </location>
</feature>
<dbReference type="PROSITE" id="PS50297">
    <property type="entry name" value="ANK_REP_REGION"/>
    <property type="match status" value="3"/>
</dbReference>
<dbReference type="Pfam" id="PF00023">
    <property type="entry name" value="Ank"/>
    <property type="match status" value="1"/>
</dbReference>
<dbReference type="EMBL" id="FN647885">
    <property type="protein sequence ID" value="CBN78449.1"/>
    <property type="molecule type" value="Genomic_DNA"/>
</dbReference>
<feature type="repeat" description="ANK" evidence="3">
    <location>
        <begin position="104"/>
        <end position="136"/>
    </location>
</feature>
<evidence type="ECO:0000256" key="1">
    <source>
        <dbReference type="ARBA" id="ARBA00022737"/>
    </source>
</evidence>
<dbReference type="SMART" id="SM00248">
    <property type="entry name" value="ANK"/>
    <property type="match status" value="10"/>
</dbReference>
<feature type="repeat" description="ANK" evidence="3">
    <location>
        <begin position="137"/>
        <end position="169"/>
    </location>
</feature>
<evidence type="ECO:0000256" key="2">
    <source>
        <dbReference type="ARBA" id="ARBA00023043"/>
    </source>
</evidence>
<dbReference type="PROSITE" id="PS50088">
    <property type="entry name" value="ANK_REPEAT"/>
    <property type="match status" value="6"/>
</dbReference>
<evidence type="ECO:0000256" key="3">
    <source>
        <dbReference type="PROSITE-ProRule" id="PRU00023"/>
    </source>
</evidence>
<dbReference type="Gene3D" id="1.25.40.20">
    <property type="entry name" value="Ankyrin repeat-containing domain"/>
    <property type="match status" value="3"/>
</dbReference>
<dbReference type="InterPro" id="IPR002110">
    <property type="entry name" value="Ankyrin_rpt"/>
</dbReference>
<dbReference type="InParanoid" id="D8LDP2"/>
<dbReference type="OrthoDB" id="2306477at2759"/>
<gene>
    <name evidence="5" type="ORF">Esi_0121_0037</name>
</gene>
<dbReference type="SUPFAM" id="SSF48403">
    <property type="entry name" value="Ankyrin repeat"/>
    <property type="match status" value="1"/>
</dbReference>
<feature type="repeat" description="ANK" evidence="3">
    <location>
        <begin position="270"/>
        <end position="302"/>
    </location>
</feature>
<dbReference type="PRINTS" id="PR01415">
    <property type="entry name" value="ANKYRIN"/>
</dbReference>
<dbReference type="InterPro" id="IPR036770">
    <property type="entry name" value="Ankyrin_rpt-contain_sf"/>
</dbReference>
<name>D8LDP2_ECTSI</name>
<proteinExistence type="predicted"/>
<dbReference type="Proteomes" id="UP000002630">
    <property type="component" value="Linkage Group LG33"/>
</dbReference>
<evidence type="ECO:0000256" key="4">
    <source>
        <dbReference type="SAM" id="MobiDB-lite"/>
    </source>
</evidence>
<dbReference type="EMBL" id="FN649758">
    <property type="protein sequence ID" value="CBN78449.1"/>
    <property type="molecule type" value="Genomic_DNA"/>
</dbReference>
<reference evidence="5 6" key="1">
    <citation type="journal article" date="2010" name="Nature">
        <title>The Ectocarpus genome and the independent evolution of multicellularity in brown algae.</title>
        <authorList>
            <person name="Cock J.M."/>
            <person name="Sterck L."/>
            <person name="Rouze P."/>
            <person name="Scornet D."/>
            <person name="Allen A.E."/>
            <person name="Amoutzias G."/>
            <person name="Anthouard V."/>
            <person name="Artiguenave F."/>
            <person name="Aury J.M."/>
            <person name="Badger J.H."/>
            <person name="Beszteri B."/>
            <person name="Billiau K."/>
            <person name="Bonnet E."/>
            <person name="Bothwell J.H."/>
            <person name="Bowler C."/>
            <person name="Boyen C."/>
            <person name="Brownlee C."/>
            <person name="Carrano C.J."/>
            <person name="Charrier B."/>
            <person name="Cho G.Y."/>
            <person name="Coelho S.M."/>
            <person name="Collen J."/>
            <person name="Corre E."/>
            <person name="Da Silva C."/>
            <person name="Delage L."/>
            <person name="Delaroque N."/>
            <person name="Dittami S.M."/>
            <person name="Doulbeau S."/>
            <person name="Elias M."/>
            <person name="Farnham G."/>
            <person name="Gachon C.M."/>
            <person name="Gschloessl B."/>
            <person name="Heesch S."/>
            <person name="Jabbari K."/>
            <person name="Jubin C."/>
            <person name="Kawai H."/>
            <person name="Kimura K."/>
            <person name="Kloareg B."/>
            <person name="Kupper F.C."/>
            <person name="Lang D."/>
            <person name="Le Bail A."/>
            <person name="Leblanc C."/>
            <person name="Lerouge P."/>
            <person name="Lohr M."/>
            <person name="Lopez P.J."/>
            <person name="Martens C."/>
            <person name="Maumus F."/>
            <person name="Michel G."/>
            <person name="Miranda-Saavedra D."/>
            <person name="Morales J."/>
            <person name="Moreau H."/>
            <person name="Motomura T."/>
            <person name="Nagasato C."/>
            <person name="Napoli C.A."/>
            <person name="Nelson D.R."/>
            <person name="Nyvall-Collen P."/>
            <person name="Peters A.F."/>
            <person name="Pommier C."/>
            <person name="Potin P."/>
            <person name="Poulain J."/>
            <person name="Quesneville H."/>
            <person name="Read B."/>
            <person name="Rensing S.A."/>
            <person name="Ritter A."/>
            <person name="Rousvoal S."/>
            <person name="Samanta M."/>
            <person name="Samson G."/>
            <person name="Schroeder D.C."/>
            <person name="Segurens B."/>
            <person name="Strittmatter M."/>
            <person name="Tonon T."/>
            <person name="Tregear J.W."/>
            <person name="Valentin K."/>
            <person name="von Dassow P."/>
            <person name="Yamagishi T."/>
            <person name="Van de Peer Y."/>
            <person name="Wincker P."/>
        </authorList>
    </citation>
    <scope>NUCLEOTIDE SEQUENCE [LARGE SCALE GENOMIC DNA]</scope>
    <source>
        <strain evidence="6">Ec32 / CCAP1310/4</strain>
    </source>
</reference>
<dbReference type="STRING" id="2880.D8LDP2"/>
<feature type="repeat" description="ANK" evidence="3">
    <location>
        <begin position="317"/>
        <end position="349"/>
    </location>
</feature>
<keyword evidence="2 3" id="KW-0040">ANK repeat</keyword>
<organism evidence="5 6">
    <name type="scientific">Ectocarpus siliculosus</name>
    <name type="common">Brown alga</name>
    <name type="synonym">Conferva siliculosa</name>
    <dbReference type="NCBI Taxonomy" id="2880"/>
    <lineage>
        <taxon>Eukaryota</taxon>
        <taxon>Sar</taxon>
        <taxon>Stramenopiles</taxon>
        <taxon>Ochrophyta</taxon>
        <taxon>PX clade</taxon>
        <taxon>Phaeophyceae</taxon>
        <taxon>Ectocarpales</taxon>
        <taxon>Ectocarpaceae</taxon>
        <taxon>Ectocarpus</taxon>
    </lineage>
</organism>
<accession>D8LDP2</accession>
<feature type="repeat" description="ANK" evidence="3">
    <location>
        <begin position="170"/>
        <end position="202"/>
    </location>
</feature>
<dbReference type="PANTHER" id="PTHR24189">
    <property type="entry name" value="MYOTROPHIN"/>
    <property type="match status" value="1"/>
</dbReference>